<gene>
    <name evidence="19" type="ORF">CC1G_02464</name>
</gene>
<evidence type="ECO:0000256" key="3">
    <source>
        <dbReference type="ARBA" id="ARBA00022475"/>
    </source>
</evidence>
<feature type="domain" description="Glycoside hydrolase family 5" evidence="18">
    <location>
        <begin position="236"/>
        <end position="401"/>
    </location>
</feature>
<feature type="region of interest" description="Disordered" evidence="16">
    <location>
        <begin position="31"/>
        <end position="65"/>
    </location>
</feature>
<comment type="similarity">
    <text evidence="2">Belongs to the glycosyl hydrolase 5 (cellulase A) family.</text>
</comment>
<dbReference type="RefSeq" id="XP_001832202.2">
    <property type="nucleotide sequence ID" value="XM_001832150.2"/>
</dbReference>
<evidence type="ECO:0000256" key="11">
    <source>
        <dbReference type="ARBA" id="ARBA00023316"/>
    </source>
</evidence>
<evidence type="ECO:0000256" key="10">
    <source>
        <dbReference type="ARBA" id="ARBA00023295"/>
    </source>
</evidence>
<keyword evidence="20" id="KW-1185">Reference proteome</keyword>
<dbReference type="GO" id="GO:0005576">
    <property type="term" value="C:extracellular region"/>
    <property type="evidence" value="ECO:0007669"/>
    <property type="project" value="TreeGrafter"/>
</dbReference>
<reference evidence="19 20" key="1">
    <citation type="journal article" date="2010" name="Proc. Natl. Acad. Sci. U.S.A.">
        <title>Insights into evolution of multicellular fungi from the assembled chromosomes of the mushroom Coprinopsis cinerea (Coprinus cinereus).</title>
        <authorList>
            <person name="Stajich J.E."/>
            <person name="Wilke S.K."/>
            <person name="Ahren D."/>
            <person name="Au C.H."/>
            <person name="Birren B.W."/>
            <person name="Borodovsky M."/>
            <person name="Burns C."/>
            <person name="Canback B."/>
            <person name="Casselton L.A."/>
            <person name="Cheng C.K."/>
            <person name="Deng J."/>
            <person name="Dietrich F.S."/>
            <person name="Fargo D.C."/>
            <person name="Farman M.L."/>
            <person name="Gathman A.C."/>
            <person name="Goldberg J."/>
            <person name="Guigo R."/>
            <person name="Hoegger P.J."/>
            <person name="Hooker J.B."/>
            <person name="Huggins A."/>
            <person name="James T.Y."/>
            <person name="Kamada T."/>
            <person name="Kilaru S."/>
            <person name="Kodira C."/>
            <person name="Kues U."/>
            <person name="Kupfer D."/>
            <person name="Kwan H.S."/>
            <person name="Lomsadze A."/>
            <person name="Li W."/>
            <person name="Lilly W.W."/>
            <person name="Ma L.J."/>
            <person name="Mackey A.J."/>
            <person name="Manning G."/>
            <person name="Martin F."/>
            <person name="Muraguchi H."/>
            <person name="Natvig D.O."/>
            <person name="Palmerini H."/>
            <person name="Ramesh M.A."/>
            <person name="Rehmeyer C.J."/>
            <person name="Roe B.A."/>
            <person name="Shenoy N."/>
            <person name="Stanke M."/>
            <person name="Ter-Hovhannisyan V."/>
            <person name="Tunlid A."/>
            <person name="Velagapudi R."/>
            <person name="Vision T.J."/>
            <person name="Zeng Q."/>
            <person name="Zolan M.E."/>
            <person name="Pukkila P.J."/>
        </authorList>
    </citation>
    <scope>NUCLEOTIDE SEQUENCE [LARGE SCALE GENOMIC DNA]</scope>
    <source>
        <strain evidence="20">Okayama-7 / 130 / ATCC MYA-4618 / FGSC 9003</strain>
    </source>
</reference>
<evidence type="ECO:0000259" key="18">
    <source>
        <dbReference type="Pfam" id="PF00150"/>
    </source>
</evidence>
<dbReference type="GO" id="GO:0004338">
    <property type="term" value="F:glucan exo-1,3-beta-glucosidase activity"/>
    <property type="evidence" value="ECO:0007669"/>
    <property type="project" value="UniProtKB-EC"/>
</dbReference>
<dbReference type="OMA" id="WGASTNN"/>
<dbReference type="OrthoDB" id="62120at2759"/>
<evidence type="ECO:0000256" key="13">
    <source>
        <dbReference type="ARBA" id="ARBA00037126"/>
    </source>
</evidence>
<dbReference type="EMBL" id="AACS02000009">
    <property type="protein sequence ID" value="EAU89575.2"/>
    <property type="molecule type" value="Genomic_DNA"/>
</dbReference>
<dbReference type="GO" id="GO:0005886">
    <property type="term" value="C:plasma membrane"/>
    <property type="evidence" value="ECO:0007669"/>
    <property type="project" value="UniProtKB-SubCell"/>
</dbReference>
<name>A8NBK4_COPC7</name>
<accession>A8NBK4</accession>
<dbReference type="InterPro" id="IPR001547">
    <property type="entry name" value="Glyco_hydro_5"/>
</dbReference>
<dbReference type="InParanoid" id="A8NBK4"/>
<dbReference type="eggNOG" id="ENOG502QRG8">
    <property type="taxonomic scope" value="Eukaryota"/>
</dbReference>
<dbReference type="Pfam" id="PF00150">
    <property type="entry name" value="Cellulase"/>
    <property type="match status" value="1"/>
</dbReference>
<keyword evidence="8 17" id="KW-0472">Membrane</keyword>
<feature type="transmembrane region" description="Helical" evidence="17">
    <location>
        <begin position="74"/>
        <end position="97"/>
    </location>
</feature>
<keyword evidence="9" id="KW-0325">Glycoprotein</keyword>
<keyword evidence="4 17" id="KW-0812">Transmembrane</keyword>
<dbReference type="PANTHER" id="PTHR31297:SF34">
    <property type="entry name" value="GLUCAN 1,3-BETA-GLUCOSIDASE 2"/>
    <property type="match status" value="1"/>
</dbReference>
<comment type="caution">
    <text evidence="19">The sequence shown here is derived from an EMBL/GenBank/DDBJ whole genome shotgun (WGS) entry which is preliminary data.</text>
</comment>
<keyword evidence="11" id="KW-0961">Cell wall biogenesis/degradation</keyword>
<evidence type="ECO:0000256" key="14">
    <source>
        <dbReference type="ARBA" id="ARBA00038929"/>
    </source>
</evidence>
<evidence type="ECO:0000256" key="12">
    <source>
        <dbReference type="ARBA" id="ARBA00036824"/>
    </source>
</evidence>
<evidence type="ECO:0000256" key="15">
    <source>
        <dbReference type="ARBA" id="ARBA00041260"/>
    </source>
</evidence>
<protein>
    <recommendedName>
        <fullName evidence="14">glucan 1,3-beta-glucosidase</fullName>
        <ecNumber evidence="14">3.2.1.58</ecNumber>
    </recommendedName>
    <alternativeName>
        <fullName evidence="15">Exo-1,3-beta-glucanase D</fullName>
    </alternativeName>
</protein>
<dbReference type="Gene3D" id="3.20.20.80">
    <property type="entry name" value="Glycosidases"/>
    <property type="match status" value="1"/>
</dbReference>
<dbReference type="PANTHER" id="PTHR31297">
    <property type="entry name" value="GLUCAN ENDO-1,6-BETA-GLUCOSIDASE B"/>
    <property type="match status" value="1"/>
</dbReference>
<proteinExistence type="inferred from homology"/>
<dbReference type="SUPFAM" id="SSF51445">
    <property type="entry name" value="(Trans)glycosidases"/>
    <property type="match status" value="1"/>
</dbReference>
<evidence type="ECO:0000256" key="17">
    <source>
        <dbReference type="SAM" id="Phobius"/>
    </source>
</evidence>
<evidence type="ECO:0000256" key="5">
    <source>
        <dbReference type="ARBA" id="ARBA00022801"/>
    </source>
</evidence>
<dbReference type="GO" id="GO:0071555">
    <property type="term" value="P:cell wall organization"/>
    <property type="evidence" value="ECO:0007669"/>
    <property type="project" value="UniProtKB-KW"/>
</dbReference>
<dbReference type="STRING" id="240176.A8NBK4"/>
<evidence type="ECO:0000256" key="1">
    <source>
        <dbReference type="ARBA" id="ARBA00004401"/>
    </source>
</evidence>
<evidence type="ECO:0000256" key="4">
    <source>
        <dbReference type="ARBA" id="ARBA00022692"/>
    </source>
</evidence>
<comment type="catalytic activity">
    <reaction evidence="12">
        <text>Successive hydrolysis of beta-D-glucose units from the non-reducing ends of (1-&gt;3)-beta-D-glucans, releasing alpha-glucose.</text>
        <dbReference type="EC" id="3.2.1.58"/>
    </reaction>
</comment>
<evidence type="ECO:0000256" key="9">
    <source>
        <dbReference type="ARBA" id="ARBA00023180"/>
    </source>
</evidence>
<comment type="subcellular location">
    <subcellularLocation>
        <location evidence="1">Cell membrane</location>
        <topology evidence="1">Single-pass type II membrane protein</topology>
    </subcellularLocation>
</comment>
<evidence type="ECO:0000256" key="16">
    <source>
        <dbReference type="SAM" id="MobiDB-lite"/>
    </source>
</evidence>
<dbReference type="GO" id="GO:0009986">
    <property type="term" value="C:cell surface"/>
    <property type="evidence" value="ECO:0007669"/>
    <property type="project" value="TreeGrafter"/>
</dbReference>
<keyword evidence="3" id="KW-1003">Cell membrane</keyword>
<dbReference type="FunCoup" id="A8NBK4">
    <property type="interactions" value="28"/>
</dbReference>
<evidence type="ECO:0000256" key="7">
    <source>
        <dbReference type="ARBA" id="ARBA00022989"/>
    </source>
</evidence>
<dbReference type="VEuPathDB" id="FungiDB:CC1G_02464"/>
<dbReference type="Proteomes" id="UP000001861">
    <property type="component" value="Unassembled WGS sequence"/>
</dbReference>
<evidence type="ECO:0000313" key="20">
    <source>
        <dbReference type="Proteomes" id="UP000001861"/>
    </source>
</evidence>
<evidence type="ECO:0000313" key="19">
    <source>
        <dbReference type="EMBL" id="EAU89575.2"/>
    </source>
</evidence>
<evidence type="ECO:0000256" key="2">
    <source>
        <dbReference type="ARBA" id="ARBA00005641"/>
    </source>
</evidence>
<dbReference type="KEGG" id="cci:CC1G_02464"/>
<dbReference type="GeneID" id="6008686"/>
<dbReference type="EC" id="3.2.1.58" evidence="14"/>
<evidence type="ECO:0000256" key="6">
    <source>
        <dbReference type="ARBA" id="ARBA00022968"/>
    </source>
</evidence>
<dbReference type="HOGENOM" id="CLU_004624_6_1_1"/>
<dbReference type="InterPro" id="IPR050386">
    <property type="entry name" value="Glycosyl_hydrolase_5"/>
</dbReference>
<evidence type="ECO:0000256" key="8">
    <source>
        <dbReference type="ARBA" id="ARBA00023136"/>
    </source>
</evidence>
<keyword evidence="5" id="KW-0378">Hydrolase</keyword>
<keyword evidence="6" id="KW-0735">Signal-anchor</keyword>
<keyword evidence="10" id="KW-0326">Glycosidase</keyword>
<dbReference type="AlphaFoldDB" id="A8NBK4"/>
<dbReference type="InterPro" id="IPR017853">
    <property type="entry name" value="GH"/>
</dbReference>
<sequence length="705" mass="78451">MLPSHNPETTQSRERQYQMSLIRDAQLANLSSTRPPGQFHNPYAQKTRPDVPNLPLRPDSSVGGWSKRQKQTRWAAFIIVLGGMAIIALAISLGVYFSQRNKKSPETEDKPLTTDVSFGLTIGYKTGGDGTEVRMNEGDASFVYQNTFGGYWHHNPLDPFKLYARPNSWTPPLNESWTWGQDRIYGVNLGGWLVLEPFITPSLFQKYPGTSDEWSLSEAMRRDEAGGGIGQIEDHYKTFITERDIAEIAGAGLNWVRIPLGFWAIETWDGEPYLERTSWTYFLRAVEWARKYGLRVILDLHTCPGSQNGLNQSGREGSINFLSGNMGIANAERTLYYIRILTQFISQPQYRDVVPVISILNQPAGYAIGVEPISSFHLRAYDLIRRMVTGFKAGPYIAVSGSLLPIDVWNETPVLPGADRVILDVHPFIAFEGINTSSIVNMAVDGERGGIWPKMVCDMWGPAFNQSRRFNGITIGGQFSAATNDCGLFLRSVDIASEHPQCAEYDNWESYNETMKAGIRSFVLASFDAIGDFFWWTWKVGETEDGRIAAPMWSYKLGLDNGWIPRDPRDSIGKCLRLRTTPDVFDGAFQPWQTGDVSWDPVIPEDYLQQHPWPPRNITNAEVEVGLLPTYTSTGSVVTLPPPTFTVTTDASAEVTGTSGLNGWYNTFDRAGGPTPVAGCFYPDAYDASFGEAVPTEACVGPTEG</sequence>
<organism evidence="19 20">
    <name type="scientific">Coprinopsis cinerea (strain Okayama-7 / 130 / ATCC MYA-4618 / FGSC 9003)</name>
    <name type="common">Inky cap fungus</name>
    <name type="synonym">Hormographiella aspergillata</name>
    <dbReference type="NCBI Taxonomy" id="240176"/>
    <lineage>
        <taxon>Eukaryota</taxon>
        <taxon>Fungi</taxon>
        <taxon>Dikarya</taxon>
        <taxon>Basidiomycota</taxon>
        <taxon>Agaricomycotina</taxon>
        <taxon>Agaricomycetes</taxon>
        <taxon>Agaricomycetidae</taxon>
        <taxon>Agaricales</taxon>
        <taxon>Agaricineae</taxon>
        <taxon>Psathyrellaceae</taxon>
        <taxon>Coprinopsis</taxon>
    </lineage>
</organism>
<keyword evidence="7 17" id="KW-1133">Transmembrane helix</keyword>
<comment type="function">
    <text evidence="13">Glucosidase involved in the degradation of cellulosic biomass. Active on lichenan.</text>
</comment>
<dbReference type="GO" id="GO:0009251">
    <property type="term" value="P:glucan catabolic process"/>
    <property type="evidence" value="ECO:0007669"/>
    <property type="project" value="TreeGrafter"/>
</dbReference>